<name>A0ABQ7MCU4_BRACM</name>
<dbReference type="PANTHER" id="PTHR47074">
    <property type="entry name" value="BNAC02G40300D PROTEIN"/>
    <property type="match status" value="1"/>
</dbReference>
<sequence length="179" mass="20190">MFLDFIDYILCLRPSILDGEDSFIWTNNKTGCYSVKSRYNAAIAINSTPQPPFQLHDSFQWYKCVFIDVTGSTINKGSRFQTHVSSACMAEALAVRDALIHASTLGFTKIWLRSNAQELVRAIKAHGKSIELQKVLSDISLLSSYFLFSRLLYVSRFLNGKADSIAKACLCTHQNFLDF</sequence>
<evidence type="ECO:0000313" key="3">
    <source>
        <dbReference type="Proteomes" id="UP000823674"/>
    </source>
</evidence>
<accession>A0ABQ7MCU4</accession>
<reference evidence="2 3" key="1">
    <citation type="submission" date="2021-03" db="EMBL/GenBank/DDBJ databases">
        <authorList>
            <person name="King G.J."/>
            <person name="Bancroft I."/>
            <person name="Baten A."/>
            <person name="Bloomfield J."/>
            <person name="Borpatragohain P."/>
            <person name="He Z."/>
            <person name="Irish N."/>
            <person name="Irwin J."/>
            <person name="Liu K."/>
            <person name="Mauleon R.P."/>
            <person name="Moore J."/>
            <person name="Morris R."/>
            <person name="Ostergaard L."/>
            <person name="Wang B."/>
            <person name="Wells R."/>
        </authorList>
    </citation>
    <scope>NUCLEOTIDE SEQUENCE [LARGE SCALE GENOMIC DNA]</scope>
    <source>
        <strain evidence="2">R-o-18</strain>
        <tissue evidence="2">Leaf</tissue>
    </source>
</reference>
<evidence type="ECO:0000259" key="1">
    <source>
        <dbReference type="Pfam" id="PF13456"/>
    </source>
</evidence>
<dbReference type="Pfam" id="PF13456">
    <property type="entry name" value="RVT_3"/>
    <property type="match status" value="1"/>
</dbReference>
<dbReference type="EMBL" id="JADBGQ010000005">
    <property type="protein sequence ID" value="KAG5396577.1"/>
    <property type="molecule type" value="Genomic_DNA"/>
</dbReference>
<dbReference type="PANTHER" id="PTHR47074:SF49">
    <property type="entry name" value="POLYNUCLEOTIDYL TRANSFERASE, RIBONUCLEASE H-LIKE SUPERFAMILY PROTEIN"/>
    <property type="match status" value="1"/>
</dbReference>
<keyword evidence="3" id="KW-1185">Reference proteome</keyword>
<dbReference type="InterPro" id="IPR044730">
    <property type="entry name" value="RNase_H-like_dom_plant"/>
</dbReference>
<dbReference type="Proteomes" id="UP000823674">
    <property type="component" value="Chromosome A05"/>
</dbReference>
<feature type="domain" description="RNase H type-1" evidence="1">
    <location>
        <begin position="66"/>
        <end position="169"/>
    </location>
</feature>
<dbReference type="InterPro" id="IPR052929">
    <property type="entry name" value="RNase_H-like_EbsB-rel"/>
</dbReference>
<proteinExistence type="predicted"/>
<dbReference type="CDD" id="cd06222">
    <property type="entry name" value="RNase_H_like"/>
    <property type="match status" value="1"/>
</dbReference>
<dbReference type="InterPro" id="IPR036397">
    <property type="entry name" value="RNaseH_sf"/>
</dbReference>
<gene>
    <name evidence="2" type="primary">A05g501980.1_BraROA</name>
    <name evidence="2" type="ORF">IGI04_018391</name>
</gene>
<protein>
    <recommendedName>
        <fullName evidence="1">RNase H type-1 domain-containing protein</fullName>
    </recommendedName>
</protein>
<organism evidence="2 3">
    <name type="scientific">Brassica rapa subsp. trilocularis</name>
    <dbReference type="NCBI Taxonomy" id="1813537"/>
    <lineage>
        <taxon>Eukaryota</taxon>
        <taxon>Viridiplantae</taxon>
        <taxon>Streptophyta</taxon>
        <taxon>Embryophyta</taxon>
        <taxon>Tracheophyta</taxon>
        <taxon>Spermatophyta</taxon>
        <taxon>Magnoliopsida</taxon>
        <taxon>eudicotyledons</taxon>
        <taxon>Gunneridae</taxon>
        <taxon>Pentapetalae</taxon>
        <taxon>rosids</taxon>
        <taxon>malvids</taxon>
        <taxon>Brassicales</taxon>
        <taxon>Brassicaceae</taxon>
        <taxon>Brassiceae</taxon>
        <taxon>Brassica</taxon>
    </lineage>
</organism>
<evidence type="ECO:0000313" key="2">
    <source>
        <dbReference type="EMBL" id="KAG5396577.1"/>
    </source>
</evidence>
<dbReference type="Gene3D" id="3.30.420.10">
    <property type="entry name" value="Ribonuclease H-like superfamily/Ribonuclease H"/>
    <property type="match status" value="1"/>
</dbReference>
<dbReference type="InterPro" id="IPR002156">
    <property type="entry name" value="RNaseH_domain"/>
</dbReference>
<comment type="caution">
    <text evidence="2">The sequence shown here is derived from an EMBL/GenBank/DDBJ whole genome shotgun (WGS) entry which is preliminary data.</text>
</comment>